<protein>
    <recommendedName>
        <fullName evidence="3">Esterase</fullName>
    </recommendedName>
</protein>
<dbReference type="InterPro" id="IPR029058">
    <property type="entry name" value="AB_hydrolase_fold"/>
</dbReference>
<dbReference type="OrthoDB" id="9814831at2"/>
<comment type="caution">
    <text evidence="1">The sequence shown here is derived from an EMBL/GenBank/DDBJ whole genome shotgun (WGS) entry which is preliminary data.</text>
</comment>
<dbReference type="eggNOG" id="COG3150">
    <property type="taxonomic scope" value="Bacteria"/>
</dbReference>
<dbReference type="RefSeq" id="WP_009850191.1">
    <property type="nucleotide sequence ID" value="NZ_DS022294.1"/>
</dbReference>
<evidence type="ECO:0000313" key="2">
    <source>
        <dbReference type="Proteomes" id="UP000005297"/>
    </source>
</evidence>
<dbReference type="SUPFAM" id="SSF53474">
    <property type="entry name" value="alpha/beta-Hydrolases"/>
    <property type="match status" value="1"/>
</dbReference>
<name>Q0EWI3_9PROT</name>
<dbReference type="STRING" id="314344.AL013_09620"/>
<evidence type="ECO:0000313" key="1">
    <source>
        <dbReference type="EMBL" id="EAU53596.1"/>
    </source>
</evidence>
<dbReference type="Proteomes" id="UP000005297">
    <property type="component" value="Unassembled WGS sequence"/>
</dbReference>
<dbReference type="EMBL" id="AATS01000020">
    <property type="protein sequence ID" value="EAU53596.1"/>
    <property type="molecule type" value="Genomic_DNA"/>
</dbReference>
<evidence type="ECO:0008006" key="3">
    <source>
        <dbReference type="Google" id="ProtNLM"/>
    </source>
</evidence>
<dbReference type="InParanoid" id="Q0EWI3"/>
<dbReference type="PANTHER" id="PTHR35602">
    <property type="entry name" value="ESTERASE YQIA-RELATED"/>
    <property type="match status" value="1"/>
</dbReference>
<proteinExistence type="predicted"/>
<dbReference type="ESTHER" id="9prot-q0ewi3">
    <property type="family name" value="abh_upf00227"/>
</dbReference>
<dbReference type="HOGENOM" id="CLU_090996_2_0_0"/>
<dbReference type="AlphaFoldDB" id="Q0EWI3"/>
<dbReference type="Gene3D" id="3.40.50.1820">
    <property type="entry name" value="alpha/beta hydrolase"/>
    <property type="match status" value="1"/>
</dbReference>
<organism evidence="1 2">
    <name type="scientific">Mariprofundus ferrooxydans PV-1</name>
    <dbReference type="NCBI Taxonomy" id="314345"/>
    <lineage>
        <taxon>Bacteria</taxon>
        <taxon>Pseudomonadati</taxon>
        <taxon>Pseudomonadota</taxon>
        <taxon>Candidatius Mariprofundia</taxon>
        <taxon>Mariprofundales</taxon>
        <taxon>Mariprofundaceae</taxon>
        <taxon>Mariprofundus</taxon>
    </lineage>
</organism>
<sequence>MLIFIHGFNSAGNSDKGSRLRSAFESMTVLTPTCGFAPIDAVAMLSEKIAEGLKQGPVTLVGSSLGGFYAPCLAYRYKLPCVLINPLVDQSLLRYEIGPQRNYYTGETYEWTAEHCTQLDSMVVDPAALSIRPLLLLDEGDELLDSHMAAAHFAGLAETHMFPGGSHRFEHLDQSLPLIRSYIDRCEV</sequence>
<dbReference type="Pfam" id="PF05728">
    <property type="entry name" value="UPF0227"/>
    <property type="match status" value="1"/>
</dbReference>
<dbReference type="PANTHER" id="PTHR35602:SF3">
    <property type="entry name" value="ESTERASE YQIA"/>
    <property type="match status" value="1"/>
</dbReference>
<gene>
    <name evidence="1" type="ORF">SPV1_13392</name>
</gene>
<dbReference type="FunCoup" id="Q0EWI3">
    <property type="interactions" value="5"/>
</dbReference>
<dbReference type="InterPro" id="IPR008886">
    <property type="entry name" value="UPF0227/Esterase_YqiA"/>
</dbReference>
<reference evidence="1 2" key="1">
    <citation type="submission" date="2006-09" db="EMBL/GenBank/DDBJ databases">
        <authorList>
            <person name="Emerson D."/>
            <person name="Ferriera S."/>
            <person name="Johnson J."/>
            <person name="Kravitz S."/>
            <person name="Halpern A."/>
            <person name="Remington K."/>
            <person name="Beeson K."/>
            <person name="Tran B."/>
            <person name="Rogers Y.-H."/>
            <person name="Friedman R."/>
            <person name="Venter J.C."/>
        </authorList>
    </citation>
    <scope>NUCLEOTIDE SEQUENCE [LARGE SCALE GENOMIC DNA]</scope>
    <source>
        <strain evidence="1 2">PV-1</strain>
    </source>
</reference>
<keyword evidence="2" id="KW-1185">Reference proteome</keyword>
<accession>Q0EWI3</accession>